<dbReference type="InterPro" id="IPR017871">
    <property type="entry name" value="ABC_transporter-like_CS"/>
</dbReference>
<dbReference type="PROSITE" id="PS00211">
    <property type="entry name" value="ABC_TRANSPORTER_1"/>
    <property type="match status" value="1"/>
</dbReference>
<keyword evidence="6" id="KW-1185">Reference proteome</keyword>
<dbReference type="Proteomes" id="UP000316184">
    <property type="component" value="Unassembled WGS sequence"/>
</dbReference>
<dbReference type="InterPro" id="IPR003593">
    <property type="entry name" value="AAA+_ATPase"/>
</dbReference>
<evidence type="ECO:0000256" key="3">
    <source>
        <dbReference type="ARBA" id="ARBA00022840"/>
    </source>
</evidence>
<evidence type="ECO:0000313" key="5">
    <source>
        <dbReference type="EMBL" id="TWF94642.1"/>
    </source>
</evidence>
<dbReference type="AlphaFoldDB" id="A0A561U5J8"/>
<dbReference type="InterPro" id="IPR051782">
    <property type="entry name" value="ABC_Transporter_VariousFunc"/>
</dbReference>
<gene>
    <name evidence="5" type="ORF">FHU35_13357</name>
</gene>
<keyword evidence="2" id="KW-0547">Nucleotide-binding</keyword>
<organism evidence="5 6">
    <name type="scientific">Saccharopolyspora dendranthemae</name>
    <dbReference type="NCBI Taxonomy" id="1181886"/>
    <lineage>
        <taxon>Bacteria</taxon>
        <taxon>Bacillati</taxon>
        <taxon>Actinomycetota</taxon>
        <taxon>Actinomycetes</taxon>
        <taxon>Pseudonocardiales</taxon>
        <taxon>Pseudonocardiaceae</taxon>
        <taxon>Saccharopolyspora</taxon>
    </lineage>
</organism>
<evidence type="ECO:0000256" key="2">
    <source>
        <dbReference type="ARBA" id="ARBA00022741"/>
    </source>
</evidence>
<sequence>MTVDAAQPVSAQPVVAASGVAKRHGERAVLRGVDLVVRPGEIVGVLGANGTGKSTLLRILAGVSRPSAGAVRTVPRVGHVPDRFPAQQRMSARAYLRHLGRISGLTRSDADDRAARWLARFALAGGPDTPLRDLSKGNAQKVALAQALLAEPELLVLDEPWSGLDAETRPVLSEVIDEVAADGAAVVFTDHRPEFVRATATRSYRLTGGRLAELEAGLALCRIVLRGGRDADWAAHDGVVGVRHGRNVELDVDLARREAVLAEAIRSGCAVLAVDSAGGPR</sequence>
<dbReference type="SUPFAM" id="SSF52540">
    <property type="entry name" value="P-loop containing nucleoside triphosphate hydrolases"/>
    <property type="match status" value="1"/>
</dbReference>
<feature type="domain" description="ABC transporter" evidence="4">
    <location>
        <begin position="15"/>
        <end position="233"/>
    </location>
</feature>
<dbReference type="Gene3D" id="3.40.50.300">
    <property type="entry name" value="P-loop containing nucleotide triphosphate hydrolases"/>
    <property type="match status" value="1"/>
</dbReference>
<dbReference type="EMBL" id="VIWX01000003">
    <property type="protein sequence ID" value="TWF94642.1"/>
    <property type="molecule type" value="Genomic_DNA"/>
</dbReference>
<keyword evidence="3" id="KW-0067">ATP-binding</keyword>
<evidence type="ECO:0000259" key="4">
    <source>
        <dbReference type="PROSITE" id="PS50893"/>
    </source>
</evidence>
<dbReference type="Pfam" id="PF00005">
    <property type="entry name" value="ABC_tran"/>
    <property type="match status" value="1"/>
</dbReference>
<dbReference type="PROSITE" id="PS50893">
    <property type="entry name" value="ABC_TRANSPORTER_2"/>
    <property type="match status" value="1"/>
</dbReference>
<reference evidence="5 6" key="1">
    <citation type="submission" date="2019-06" db="EMBL/GenBank/DDBJ databases">
        <title>Sequencing the genomes of 1000 actinobacteria strains.</title>
        <authorList>
            <person name="Klenk H.-P."/>
        </authorList>
    </citation>
    <scope>NUCLEOTIDE SEQUENCE [LARGE SCALE GENOMIC DNA]</scope>
    <source>
        <strain evidence="5 6">DSM 46699</strain>
    </source>
</reference>
<accession>A0A561U5J8</accession>
<name>A0A561U5J8_9PSEU</name>
<dbReference type="PANTHER" id="PTHR42939:SF1">
    <property type="entry name" value="ABC TRANSPORTER ATP-BINDING PROTEIN ALBC-RELATED"/>
    <property type="match status" value="1"/>
</dbReference>
<dbReference type="PANTHER" id="PTHR42939">
    <property type="entry name" value="ABC TRANSPORTER ATP-BINDING PROTEIN ALBC-RELATED"/>
    <property type="match status" value="1"/>
</dbReference>
<dbReference type="SMART" id="SM00382">
    <property type="entry name" value="AAA"/>
    <property type="match status" value="1"/>
</dbReference>
<comment type="caution">
    <text evidence="5">The sequence shown here is derived from an EMBL/GenBank/DDBJ whole genome shotgun (WGS) entry which is preliminary data.</text>
</comment>
<dbReference type="GO" id="GO:0005524">
    <property type="term" value="F:ATP binding"/>
    <property type="evidence" value="ECO:0007669"/>
    <property type="project" value="UniProtKB-KW"/>
</dbReference>
<dbReference type="GO" id="GO:0016887">
    <property type="term" value="F:ATP hydrolysis activity"/>
    <property type="evidence" value="ECO:0007669"/>
    <property type="project" value="InterPro"/>
</dbReference>
<dbReference type="InterPro" id="IPR003439">
    <property type="entry name" value="ABC_transporter-like_ATP-bd"/>
</dbReference>
<proteinExistence type="predicted"/>
<keyword evidence="1" id="KW-0813">Transport</keyword>
<protein>
    <submittedName>
        <fullName evidence="5">ABC-type multidrug transport system ATPase subunit</fullName>
    </submittedName>
</protein>
<dbReference type="RefSeq" id="WP_186459466.1">
    <property type="nucleotide sequence ID" value="NZ_VIWX01000003.1"/>
</dbReference>
<dbReference type="InterPro" id="IPR027417">
    <property type="entry name" value="P-loop_NTPase"/>
</dbReference>
<evidence type="ECO:0000313" key="6">
    <source>
        <dbReference type="Proteomes" id="UP000316184"/>
    </source>
</evidence>
<evidence type="ECO:0000256" key="1">
    <source>
        <dbReference type="ARBA" id="ARBA00022448"/>
    </source>
</evidence>